<gene>
    <name evidence="1" type="ORF">FA047_16550</name>
</gene>
<dbReference type="Proteomes" id="UP000307244">
    <property type="component" value="Unassembled WGS sequence"/>
</dbReference>
<reference evidence="1 2" key="1">
    <citation type="submission" date="2019-04" db="EMBL/GenBank/DDBJ databases">
        <title>Pedobacter sp. RP-3-15 sp. nov., isolated from Arctic soil.</title>
        <authorList>
            <person name="Dahal R.H."/>
            <person name="Kim D.-U."/>
        </authorList>
    </citation>
    <scope>NUCLEOTIDE SEQUENCE [LARGE SCALE GENOMIC DNA]</scope>
    <source>
        <strain evidence="1 2">RP-3-15</strain>
    </source>
</reference>
<dbReference type="AlphaFoldDB" id="A0A4U1CDJ5"/>
<comment type="caution">
    <text evidence="1">The sequence shown here is derived from an EMBL/GenBank/DDBJ whole genome shotgun (WGS) entry which is preliminary data.</text>
</comment>
<proteinExistence type="predicted"/>
<protein>
    <submittedName>
        <fullName evidence="1">Uncharacterized protein</fullName>
    </submittedName>
</protein>
<organism evidence="1 2">
    <name type="scientific">Pedobacter frigoris</name>
    <dbReference type="NCBI Taxonomy" id="2571272"/>
    <lineage>
        <taxon>Bacteria</taxon>
        <taxon>Pseudomonadati</taxon>
        <taxon>Bacteroidota</taxon>
        <taxon>Sphingobacteriia</taxon>
        <taxon>Sphingobacteriales</taxon>
        <taxon>Sphingobacteriaceae</taxon>
        <taxon>Pedobacter</taxon>
    </lineage>
</organism>
<accession>A0A4U1CDJ5</accession>
<name>A0A4U1CDJ5_9SPHI</name>
<keyword evidence="2" id="KW-1185">Reference proteome</keyword>
<sequence length="66" mass="8037">MAEIIIAMRLNVKLSKDTKPDKLAYKEVQLKKKIRPERQKIRQLLRSMLPMEEEQRQLKDEQNLFR</sequence>
<evidence type="ECO:0000313" key="2">
    <source>
        <dbReference type="Proteomes" id="UP000307244"/>
    </source>
</evidence>
<dbReference type="EMBL" id="SWBQ01000005">
    <property type="protein sequence ID" value="TKC04208.1"/>
    <property type="molecule type" value="Genomic_DNA"/>
</dbReference>
<evidence type="ECO:0000313" key="1">
    <source>
        <dbReference type="EMBL" id="TKC04208.1"/>
    </source>
</evidence>